<dbReference type="InterPro" id="IPR023696">
    <property type="entry name" value="Ureohydrolase_dom_sf"/>
</dbReference>
<evidence type="ECO:0000313" key="2">
    <source>
        <dbReference type="Proteomes" id="UP001596186"/>
    </source>
</evidence>
<organism evidence="1 2">
    <name type="scientific">Companilactobacillus baiquanensis</name>
    <dbReference type="NCBI Taxonomy" id="2486005"/>
    <lineage>
        <taxon>Bacteria</taxon>
        <taxon>Bacillati</taxon>
        <taxon>Bacillota</taxon>
        <taxon>Bacilli</taxon>
        <taxon>Lactobacillales</taxon>
        <taxon>Lactobacillaceae</taxon>
        <taxon>Companilactobacillus</taxon>
    </lineage>
</organism>
<evidence type="ECO:0000313" key="1">
    <source>
        <dbReference type="EMBL" id="MFC6322406.1"/>
    </source>
</evidence>
<gene>
    <name evidence="1" type="ORF">ACFP1F_01320</name>
</gene>
<keyword evidence="2" id="KW-1185">Reference proteome</keyword>
<name>A0ABW1URY9_9LACO</name>
<dbReference type="SUPFAM" id="SSF52768">
    <property type="entry name" value="Arginase/deacetylase"/>
    <property type="match status" value="1"/>
</dbReference>
<dbReference type="Proteomes" id="UP001596186">
    <property type="component" value="Unassembled WGS sequence"/>
</dbReference>
<reference evidence="2" key="1">
    <citation type="journal article" date="2019" name="Int. J. Syst. Evol. Microbiol.">
        <title>The Global Catalogue of Microorganisms (GCM) 10K type strain sequencing project: providing services to taxonomists for standard genome sequencing and annotation.</title>
        <authorList>
            <consortium name="The Broad Institute Genomics Platform"/>
            <consortium name="The Broad Institute Genome Sequencing Center for Infectious Disease"/>
            <person name="Wu L."/>
            <person name="Ma J."/>
        </authorList>
    </citation>
    <scope>NUCLEOTIDE SEQUENCE [LARGE SCALE GENOMIC DNA]</scope>
    <source>
        <strain evidence="2">CCM 8895</strain>
    </source>
</reference>
<comment type="caution">
    <text evidence="1">The sequence shown here is derived from an EMBL/GenBank/DDBJ whole genome shotgun (WGS) entry which is preliminary data.</text>
</comment>
<protein>
    <submittedName>
        <fullName evidence="1">Uncharacterized protein</fullName>
    </submittedName>
</protein>
<proteinExistence type="predicted"/>
<dbReference type="EMBL" id="JBHSSN010000002">
    <property type="protein sequence ID" value="MFC6322406.1"/>
    <property type="molecule type" value="Genomic_DNA"/>
</dbReference>
<sequence>MQEPTVDEKKLLPELGLDYQLEDDQQVDVKKIQKWIDQHHFSKILVHFDIDVLDRKLFF</sequence>
<accession>A0ABW1URY9</accession>